<protein>
    <submittedName>
        <fullName evidence="1">Uncharacterized protein YdeI (YjbR/CyaY-like superfamily)</fullName>
    </submittedName>
</protein>
<dbReference type="OrthoDB" id="9796999at2"/>
<dbReference type="AlphaFoldDB" id="A0A420BGV4"/>
<dbReference type="Pfam" id="PF13376">
    <property type="entry name" value="OmdA"/>
    <property type="match status" value="1"/>
</dbReference>
<sequence length="193" mass="22619">MHNKDIDTYCPQSQTDWRQWLDENHLSRQSVWLVFYTKKSNIPSLSWSEAVDEALCFGWIDSTRKTIDDSSYMQFFTKRKPKSNWSKINKEKVKQLSESRRMTKAGLACVEVAKQNGSWTILDEVEDLIIPNDLEIAFEKHTGSRDYFLSLSKSTRKIILGWIILVRKPETRQKRIAEVVESAALNLKPRHLR</sequence>
<dbReference type="RefSeq" id="WP_120257697.1">
    <property type="nucleotide sequence ID" value="NZ_RAPY01000001.1"/>
</dbReference>
<organism evidence="1 2">
    <name type="scientific">Sphingobacterium detergens</name>
    <dbReference type="NCBI Taxonomy" id="1145106"/>
    <lineage>
        <taxon>Bacteria</taxon>
        <taxon>Pseudomonadati</taxon>
        <taxon>Bacteroidota</taxon>
        <taxon>Sphingobacteriia</taxon>
        <taxon>Sphingobacteriales</taxon>
        <taxon>Sphingobacteriaceae</taxon>
        <taxon>Sphingobacterium</taxon>
    </lineage>
</organism>
<evidence type="ECO:0000313" key="2">
    <source>
        <dbReference type="Proteomes" id="UP000286246"/>
    </source>
</evidence>
<gene>
    <name evidence="1" type="ORF">DFQ12_0821</name>
</gene>
<comment type="caution">
    <text evidence="1">The sequence shown here is derived from an EMBL/GenBank/DDBJ whole genome shotgun (WGS) entry which is preliminary data.</text>
</comment>
<dbReference type="EMBL" id="RAPY01000001">
    <property type="protein sequence ID" value="RKE55974.1"/>
    <property type="molecule type" value="Genomic_DNA"/>
</dbReference>
<reference evidence="1 2" key="1">
    <citation type="submission" date="2018-09" db="EMBL/GenBank/DDBJ databases">
        <title>Genomic Encyclopedia of Type Strains, Phase III (KMG-III): the genomes of soil and plant-associated and newly described type strains.</title>
        <authorList>
            <person name="Whitman W."/>
        </authorList>
    </citation>
    <scope>NUCLEOTIDE SEQUENCE [LARGE SCALE GENOMIC DNA]</scope>
    <source>
        <strain evidence="1 2">CECT 7938</strain>
    </source>
</reference>
<name>A0A420BGV4_SPHD1</name>
<evidence type="ECO:0000313" key="1">
    <source>
        <dbReference type="EMBL" id="RKE55974.1"/>
    </source>
</evidence>
<accession>A0A420BGV4</accession>
<keyword evidence="2" id="KW-1185">Reference proteome</keyword>
<proteinExistence type="predicted"/>
<dbReference type="Proteomes" id="UP000286246">
    <property type="component" value="Unassembled WGS sequence"/>
</dbReference>